<sequence>MLVKLNFESEEKLIKNVRLNEVARSAREASQYVTLSQLAETLIDYWEWQREQRQMIGPISSENQEVANYFAFDHQEHLIVYRMVNDAMAEINDNYCQQFQMQGGFMFHKECIPKEI</sequence>
<dbReference type="WBParaSite" id="nRc.2.0.1.t14912-RA">
    <property type="protein sequence ID" value="nRc.2.0.1.t14912-RA"/>
    <property type="gene ID" value="nRc.2.0.1.g14912"/>
</dbReference>
<reference evidence="2" key="1">
    <citation type="submission" date="2022-11" db="UniProtKB">
        <authorList>
            <consortium name="WormBaseParasite"/>
        </authorList>
    </citation>
    <scope>IDENTIFICATION</scope>
</reference>
<dbReference type="Proteomes" id="UP000887565">
    <property type="component" value="Unplaced"/>
</dbReference>
<proteinExistence type="predicted"/>
<keyword evidence="1" id="KW-1185">Reference proteome</keyword>
<evidence type="ECO:0000313" key="1">
    <source>
        <dbReference type="Proteomes" id="UP000887565"/>
    </source>
</evidence>
<name>A0A915IL60_ROMCU</name>
<organism evidence="1 2">
    <name type="scientific">Romanomermis culicivorax</name>
    <name type="common">Nematode worm</name>
    <dbReference type="NCBI Taxonomy" id="13658"/>
    <lineage>
        <taxon>Eukaryota</taxon>
        <taxon>Metazoa</taxon>
        <taxon>Ecdysozoa</taxon>
        <taxon>Nematoda</taxon>
        <taxon>Enoplea</taxon>
        <taxon>Dorylaimia</taxon>
        <taxon>Mermithida</taxon>
        <taxon>Mermithoidea</taxon>
        <taxon>Mermithidae</taxon>
        <taxon>Romanomermis</taxon>
    </lineage>
</organism>
<protein>
    <submittedName>
        <fullName evidence="2">Uncharacterized protein</fullName>
    </submittedName>
</protein>
<accession>A0A915IL60</accession>
<evidence type="ECO:0000313" key="2">
    <source>
        <dbReference type="WBParaSite" id="nRc.2.0.1.t14912-RA"/>
    </source>
</evidence>
<dbReference type="AlphaFoldDB" id="A0A915IL60"/>